<evidence type="ECO:0000256" key="5">
    <source>
        <dbReference type="ARBA" id="ARBA00022927"/>
    </source>
</evidence>
<dbReference type="InterPro" id="IPR005578">
    <property type="entry name" value="Yif1_fam"/>
</dbReference>
<dbReference type="GO" id="GO:0030134">
    <property type="term" value="C:COPII-coated ER to Golgi transport vesicle"/>
    <property type="evidence" value="ECO:0007669"/>
    <property type="project" value="TreeGrafter"/>
</dbReference>
<dbReference type="AlphaFoldDB" id="A0A151NSF5"/>
<dbReference type="PANTHER" id="PTHR14083:SF2">
    <property type="entry name" value="PROTEIN YIF1A"/>
    <property type="match status" value="1"/>
</dbReference>
<keyword evidence="4 9" id="KW-0256">Endoplasmic reticulum</keyword>
<keyword evidence="3 9" id="KW-0812">Transmembrane</keyword>
<comment type="caution">
    <text evidence="9">Lacks conserved residue(s) required for the propagation of feature annotation.</text>
</comment>
<name>A0A151NSF5_ALLMI</name>
<dbReference type="GO" id="GO:0006888">
    <property type="term" value="P:endoplasmic reticulum to Golgi vesicle-mediated transport"/>
    <property type="evidence" value="ECO:0007669"/>
    <property type="project" value="UniProtKB-UniRule"/>
</dbReference>
<keyword evidence="11" id="KW-1185">Reference proteome</keyword>
<feature type="transmembrane region" description="Helical" evidence="9">
    <location>
        <begin position="91"/>
        <end position="110"/>
    </location>
</feature>
<evidence type="ECO:0000256" key="3">
    <source>
        <dbReference type="ARBA" id="ARBA00022692"/>
    </source>
</evidence>
<dbReference type="STRING" id="8496.A0A151NSF5"/>
<gene>
    <name evidence="10" type="primary">YIF1A</name>
    <name evidence="10" type="ORF">Y1Q_0012814</name>
</gene>
<dbReference type="GO" id="GO:0015031">
    <property type="term" value="P:protein transport"/>
    <property type="evidence" value="ECO:0007669"/>
    <property type="project" value="UniProtKB-KW"/>
</dbReference>
<keyword evidence="2 9" id="KW-0813">Transport</keyword>
<evidence type="ECO:0000256" key="8">
    <source>
        <dbReference type="ARBA" id="ARBA00023136"/>
    </source>
</evidence>
<proteinExistence type="inferred from homology"/>
<dbReference type="GO" id="GO:0000139">
    <property type="term" value="C:Golgi membrane"/>
    <property type="evidence" value="ECO:0007669"/>
    <property type="project" value="UniProtKB-SubCell"/>
</dbReference>
<keyword evidence="7 9" id="KW-0333">Golgi apparatus</keyword>
<comment type="subcellular location">
    <subcellularLocation>
        <location evidence="9">Endoplasmic reticulum membrane</location>
        <topology evidence="9">Multi-pass membrane protein</topology>
    </subcellularLocation>
    <subcellularLocation>
        <location evidence="9">Golgi apparatus membrane</location>
        <topology evidence="9">Multi-pass membrane protein</topology>
    </subcellularLocation>
</comment>
<dbReference type="GO" id="GO:0005789">
    <property type="term" value="C:endoplasmic reticulum membrane"/>
    <property type="evidence" value="ECO:0007669"/>
    <property type="project" value="UniProtKB-SubCell"/>
</dbReference>
<evidence type="ECO:0000256" key="4">
    <source>
        <dbReference type="ARBA" id="ARBA00022824"/>
    </source>
</evidence>
<evidence type="ECO:0000313" key="11">
    <source>
        <dbReference type="Proteomes" id="UP000050525"/>
    </source>
</evidence>
<dbReference type="Proteomes" id="UP000050525">
    <property type="component" value="Unassembled WGS sequence"/>
</dbReference>
<dbReference type="PANTHER" id="PTHR14083">
    <property type="entry name" value="YIP1 INTERACTING FACTOR HOMOLOG YIF1 PROTEIN"/>
    <property type="match status" value="1"/>
</dbReference>
<dbReference type="GO" id="GO:0005793">
    <property type="term" value="C:endoplasmic reticulum-Golgi intermediate compartment"/>
    <property type="evidence" value="ECO:0007669"/>
    <property type="project" value="UniProtKB-UniRule"/>
</dbReference>
<accession>A0A151NSF5</accession>
<keyword evidence="8 9" id="KW-0472">Membrane</keyword>
<evidence type="ECO:0000256" key="2">
    <source>
        <dbReference type="ARBA" id="ARBA00022448"/>
    </source>
</evidence>
<comment type="function">
    <text evidence="9">Has a role in transport between endoplasmic reticulum and Golgi.</text>
</comment>
<keyword evidence="6 9" id="KW-1133">Transmembrane helix</keyword>
<evidence type="ECO:0000256" key="9">
    <source>
        <dbReference type="RuleBase" id="RU368073"/>
    </source>
</evidence>
<dbReference type="Pfam" id="PF03878">
    <property type="entry name" value="YIF1"/>
    <property type="match status" value="1"/>
</dbReference>
<evidence type="ECO:0000256" key="1">
    <source>
        <dbReference type="ARBA" id="ARBA00009727"/>
    </source>
</evidence>
<dbReference type="EMBL" id="AKHW03002206">
    <property type="protein sequence ID" value="KYO39395.1"/>
    <property type="molecule type" value="Genomic_DNA"/>
</dbReference>
<keyword evidence="5 9" id="KW-0653">Protein transport</keyword>
<comment type="caution">
    <text evidence="10">The sequence shown here is derived from an EMBL/GenBank/DDBJ whole genome shotgun (WGS) entry which is preliminary data.</text>
</comment>
<evidence type="ECO:0000313" key="10">
    <source>
        <dbReference type="EMBL" id="KYO39395.1"/>
    </source>
</evidence>
<protein>
    <recommendedName>
        <fullName evidence="9">Protein YIF1</fullName>
    </recommendedName>
</protein>
<organism evidence="10 11">
    <name type="scientific">Alligator mississippiensis</name>
    <name type="common">American alligator</name>
    <dbReference type="NCBI Taxonomy" id="8496"/>
    <lineage>
        <taxon>Eukaryota</taxon>
        <taxon>Metazoa</taxon>
        <taxon>Chordata</taxon>
        <taxon>Craniata</taxon>
        <taxon>Vertebrata</taxon>
        <taxon>Euteleostomi</taxon>
        <taxon>Archelosauria</taxon>
        <taxon>Archosauria</taxon>
        <taxon>Crocodylia</taxon>
        <taxon>Alligatoridae</taxon>
        <taxon>Alligatorinae</taxon>
        <taxon>Alligator</taxon>
    </lineage>
</organism>
<comment type="similarity">
    <text evidence="1 9">Belongs to the YIF1 family.</text>
</comment>
<evidence type="ECO:0000256" key="6">
    <source>
        <dbReference type="ARBA" id="ARBA00022989"/>
    </source>
</evidence>
<evidence type="ECO:0000256" key="7">
    <source>
        <dbReference type="ARBA" id="ARBA00023034"/>
    </source>
</evidence>
<reference evidence="10 11" key="1">
    <citation type="journal article" date="2012" name="Genome Biol.">
        <title>Sequencing three crocodilian genomes to illuminate the evolution of archosaurs and amniotes.</title>
        <authorList>
            <person name="St John J.A."/>
            <person name="Braun E.L."/>
            <person name="Isberg S.R."/>
            <person name="Miles L.G."/>
            <person name="Chong A.Y."/>
            <person name="Gongora J."/>
            <person name="Dalzell P."/>
            <person name="Moran C."/>
            <person name="Bed'hom B."/>
            <person name="Abzhanov A."/>
            <person name="Burgess S.C."/>
            <person name="Cooksey A.M."/>
            <person name="Castoe T.A."/>
            <person name="Crawford N.G."/>
            <person name="Densmore L.D."/>
            <person name="Drew J.C."/>
            <person name="Edwards S.V."/>
            <person name="Faircloth B.C."/>
            <person name="Fujita M.K."/>
            <person name="Greenwold M.J."/>
            <person name="Hoffmann F.G."/>
            <person name="Howard J.M."/>
            <person name="Iguchi T."/>
            <person name="Janes D.E."/>
            <person name="Khan S.Y."/>
            <person name="Kohno S."/>
            <person name="de Koning A.J."/>
            <person name="Lance S.L."/>
            <person name="McCarthy F.M."/>
            <person name="McCormack J.E."/>
            <person name="Merchant M.E."/>
            <person name="Peterson D.G."/>
            <person name="Pollock D.D."/>
            <person name="Pourmand N."/>
            <person name="Raney B.J."/>
            <person name="Roessler K.A."/>
            <person name="Sanford J.R."/>
            <person name="Sawyer R.H."/>
            <person name="Schmidt C.J."/>
            <person name="Triplett E.W."/>
            <person name="Tuberville T.D."/>
            <person name="Venegas-Anaya M."/>
            <person name="Howard J.T."/>
            <person name="Jarvis E.D."/>
            <person name="Guillette L.J.Jr."/>
            <person name="Glenn T.C."/>
            <person name="Green R.E."/>
            <person name="Ray D.A."/>
        </authorList>
    </citation>
    <scope>NUCLEOTIDE SEQUENCE [LARGE SCALE GENOMIC DNA]</scope>
    <source>
        <strain evidence="10">KSC_2009_1</strain>
    </source>
</reference>
<sequence length="193" mass="20705">MGFGALLPGPVADAAAAYGASLASHGQDVMHTELQRFVAGSRLRHLFAVDTAYVARKLGLLLFPFAHQHWELQTSHDLPLPPRQDLNAPDLYIPTMAFITYVLLAGMALGLQDRMLLAVLGGLVLGPDGFHVLFAWTSCALAYFLARSLRTKLSPAEGLGAPRGAGRGRSYLPLAVAALQPFVAYWLTAPLLS</sequence>